<comment type="caution">
    <text evidence="1">The sequence shown here is derived from an EMBL/GenBank/DDBJ whole genome shotgun (WGS) entry which is preliminary data.</text>
</comment>
<proteinExistence type="predicted"/>
<organism evidence="1 2">
    <name type="scientific">Conoideocrella luteorostrata</name>
    <dbReference type="NCBI Taxonomy" id="1105319"/>
    <lineage>
        <taxon>Eukaryota</taxon>
        <taxon>Fungi</taxon>
        <taxon>Dikarya</taxon>
        <taxon>Ascomycota</taxon>
        <taxon>Pezizomycotina</taxon>
        <taxon>Sordariomycetes</taxon>
        <taxon>Hypocreomycetidae</taxon>
        <taxon>Hypocreales</taxon>
        <taxon>Clavicipitaceae</taxon>
        <taxon>Conoideocrella</taxon>
    </lineage>
</organism>
<dbReference type="Proteomes" id="UP001251528">
    <property type="component" value="Unassembled WGS sequence"/>
</dbReference>
<accession>A0AAJ0CPF4</accession>
<name>A0AAJ0CPF4_9HYPO</name>
<dbReference type="EMBL" id="JASWJB010000166">
    <property type="protein sequence ID" value="KAK2594501.1"/>
    <property type="molecule type" value="Genomic_DNA"/>
</dbReference>
<keyword evidence="2" id="KW-1185">Reference proteome</keyword>
<dbReference type="AlphaFoldDB" id="A0AAJ0CPF4"/>
<sequence>MTVFWLNYLQYAMTSYAQHRYLGTLPSREDFAEVLLHTPDVMDSGLWKRYYGRELMLFNPRARESWVSPDIQALPCSVNSIQSGELLEDASQMESSLLIKFALKIVQSTSSTNLRRGAIIKQSLSPLQTSIIRMRASKPTIPPYSDTKAYFWIQFVHAAYEALQPASAKDVSRTTGWHGHMNTLTFPAFQALFDVAGDEWRSYYSQPLWDSIEARIKFVSPDKRRLPNLISMPPLPAESKSHAPMVRKSSLGISMTKKMPSPASLSVMVAAVCDAAALSESDSPDPDVKTHADLIVFLYDTLVAQIPTGPVSDDSLAAMTKRRRDLRRRVDEALRVSGPSVEGATHKMFWIQQVLVAAEQVEGSCSSIDSFMNSNPHLAYKGLPLMYYSERALRSRQAMEVYVPPDRRALPNGSRGLVMLED</sequence>
<evidence type="ECO:0000313" key="1">
    <source>
        <dbReference type="EMBL" id="KAK2594501.1"/>
    </source>
</evidence>
<evidence type="ECO:0000313" key="2">
    <source>
        <dbReference type="Proteomes" id="UP001251528"/>
    </source>
</evidence>
<protein>
    <submittedName>
        <fullName evidence="1">Uncharacterized protein</fullName>
    </submittedName>
</protein>
<gene>
    <name evidence="1" type="ORF">QQS21_007782</name>
</gene>
<reference evidence="1" key="1">
    <citation type="submission" date="2023-06" db="EMBL/GenBank/DDBJ databases">
        <title>Conoideocrella luteorostrata (Hypocreales: Clavicipitaceae), a potential biocontrol fungus for elongate hemlock scale in United States Christmas tree production areas.</title>
        <authorList>
            <person name="Barrett H."/>
            <person name="Lovett B."/>
            <person name="Macias A.M."/>
            <person name="Stajich J.E."/>
            <person name="Kasson M.T."/>
        </authorList>
    </citation>
    <scope>NUCLEOTIDE SEQUENCE</scope>
    <source>
        <strain evidence="1">ARSEF 14590</strain>
    </source>
</reference>